<evidence type="ECO:0000256" key="2">
    <source>
        <dbReference type="ARBA" id="ARBA00006039"/>
    </source>
</evidence>
<evidence type="ECO:0000256" key="7">
    <source>
        <dbReference type="ARBA" id="ARBA00023212"/>
    </source>
</evidence>
<dbReference type="Pfam" id="PF01115">
    <property type="entry name" value="F_actin_cap_B"/>
    <property type="match status" value="1"/>
</dbReference>
<dbReference type="PANTHER" id="PTHR10619:SF0">
    <property type="entry name" value="F-ACTIN-CAPPING PROTEIN SUBUNIT BETA ISOFORMS 1 AND 2"/>
    <property type="match status" value="1"/>
</dbReference>
<reference evidence="11" key="1">
    <citation type="submission" date="2023-07" db="EMBL/GenBank/DDBJ databases">
        <title>A draft genome of Kazachstania heterogenica Y-27499.</title>
        <authorList>
            <person name="Donic C."/>
            <person name="Kralova J.S."/>
            <person name="Fidel L."/>
            <person name="Ben-Dor S."/>
            <person name="Jung S."/>
        </authorList>
    </citation>
    <scope>NUCLEOTIDE SEQUENCE [LARGE SCALE GENOMIC DNA]</scope>
    <source>
        <strain evidence="11">Y27499</strain>
    </source>
</reference>
<dbReference type="FunFam" id="1.20.58.570:FF:000001">
    <property type="entry name" value="F-actin-capping protein subunit beta"/>
    <property type="match status" value="1"/>
</dbReference>
<keyword evidence="11" id="KW-1185">Reference proteome</keyword>
<dbReference type="PROSITE" id="PS00231">
    <property type="entry name" value="F_ACTIN_CAPPING_BETA"/>
    <property type="match status" value="1"/>
</dbReference>
<comment type="subunit">
    <text evidence="9">Heterodimer of an alpha and a beta subunit.</text>
</comment>
<dbReference type="GO" id="GO:0030036">
    <property type="term" value="P:actin cytoskeleton organization"/>
    <property type="evidence" value="ECO:0007669"/>
    <property type="project" value="InterPro"/>
</dbReference>
<dbReference type="PRINTS" id="PR00192">
    <property type="entry name" value="FACTINCAPB"/>
</dbReference>
<dbReference type="GO" id="GO:0000902">
    <property type="term" value="P:cell morphogenesis"/>
    <property type="evidence" value="ECO:0007669"/>
    <property type="project" value="TreeGrafter"/>
</dbReference>
<dbReference type="AlphaFoldDB" id="A0AAN7WHE0"/>
<dbReference type="GO" id="GO:0051016">
    <property type="term" value="P:barbed-end actin filament capping"/>
    <property type="evidence" value="ECO:0007669"/>
    <property type="project" value="UniProtKB-UniRule"/>
</dbReference>
<evidence type="ECO:0000256" key="3">
    <source>
        <dbReference type="ARBA" id="ARBA00021859"/>
    </source>
</evidence>
<comment type="similarity">
    <text evidence="2 9">Belongs to the F-actin-capping protein beta subunit family.</text>
</comment>
<dbReference type="GO" id="GO:0030479">
    <property type="term" value="C:actin cortical patch"/>
    <property type="evidence" value="ECO:0007669"/>
    <property type="project" value="TreeGrafter"/>
</dbReference>
<evidence type="ECO:0000256" key="5">
    <source>
        <dbReference type="ARBA" id="ARBA00022490"/>
    </source>
</evidence>
<dbReference type="InterPro" id="IPR043175">
    <property type="entry name" value="CAPZB_N"/>
</dbReference>
<name>A0AAN7WHE0_9SACH</name>
<dbReference type="Proteomes" id="UP001306508">
    <property type="component" value="Unassembled WGS sequence"/>
</dbReference>
<dbReference type="InterPro" id="IPR001698">
    <property type="entry name" value="CAPZB"/>
</dbReference>
<dbReference type="SUPFAM" id="SSF90096">
    <property type="entry name" value="Subunits of heterodimeric actin filament capping protein Capz"/>
    <property type="match status" value="1"/>
</dbReference>
<evidence type="ECO:0000256" key="9">
    <source>
        <dbReference type="RuleBase" id="RU365078"/>
    </source>
</evidence>
<comment type="subcellular location">
    <subcellularLocation>
        <location evidence="1 9">Cytoplasm</location>
        <location evidence="1 9">Cytoskeleton</location>
    </subcellularLocation>
</comment>
<keyword evidence="5 9" id="KW-0963">Cytoplasm</keyword>
<organism evidence="10 11">
    <name type="scientific">Arxiozyma heterogenica</name>
    <dbReference type="NCBI Taxonomy" id="278026"/>
    <lineage>
        <taxon>Eukaryota</taxon>
        <taxon>Fungi</taxon>
        <taxon>Dikarya</taxon>
        <taxon>Ascomycota</taxon>
        <taxon>Saccharomycotina</taxon>
        <taxon>Saccharomycetes</taxon>
        <taxon>Saccharomycetales</taxon>
        <taxon>Saccharomycetaceae</taxon>
        <taxon>Arxiozyma</taxon>
    </lineage>
</organism>
<protein>
    <recommendedName>
        <fullName evidence="3 9">F-actin-capping protein subunit beta</fullName>
    </recommendedName>
</protein>
<evidence type="ECO:0000313" key="11">
    <source>
        <dbReference type="Proteomes" id="UP001306508"/>
    </source>
</evidence>
<gene>
    <name evidence="10" type="ORF">RI543_002361</name>
</gene>
<comment type="function">
    <text evidence="8 9">F-actin-capping proteins bind in a Ca(2+)-independent manner to the fast growing ends of actin filaments (barbed end) thereby blocking the exchange of subunits at these ends. Unlike other capping proteins (such as gelsolin and severin), these proteins do not sever actin filaments.</text>
</comment>
<keyword evidence="6 9" id="KW-0009">Actin-binding</keyword>
<dbReference type="EMBL" id="JAWIZZ010000045">
    <property type="protein sequence ID" value="KAK5779825.1"/>
    <property type="molecule type" value="Genomic_DNA"/>
</dbReference>
<comment type="caution">
    <text evidence="10">The sequence shown here is derived from an EMBL/GenBank/DDBJ whole genome shotgun (WGS) entry which is preliminary data.</text>
</comment>
<evidence type="ECO:0000256" key="1">
    <source>
        <dbReference type="ARBA" id="ARBA00004245"/>
    </source>
</evidence>
<sequence>MSLDEKYDAALDLLRRLDPTKVKTNLTNLINLEPELAEDLLSSVDSQLIVKRDPDSSSKEYLCCDYNRDIDSYRSPWSNKYFPELNEDDSQESPFPNSQLRKLEVMCNDSFEIYKDLYYEGGISSVYLWNLEDEDSERGDSETDFAGVILFKKGNIGDWDSIHVLEVTRSPDNSGIEGSEYNYKVTTTIILHLEDKTNIDIKLAGNLTKQTEKNFMVNDLTDNLESIHIAHLTNIGTMIEDIESQMRNSLETVYFEKTRDIFQQTRNPNLTNLEYNKEQHEQLIKGLQNF</sequence>
<evidence type="ECO:0000256" key="6">
    <source>
        <dbReference type="ARBA" id="ARBA00023203"/>
    </source>
</evidence>
<evidence type="ECO:0000256" key="4">
    <source>
        <dbReference type="ARBA" id="ARBA00022467"/>
    </source>
</evidence>
<dbReference type="InterPro" id="IPR037282">
    <property type="entry name" value="CapZ_alpha/beta"/>
</dbReference>
<keyword evidence="7 9" id="KW-0206">Cytoskeleton</keyword>
<accession>A0AAN7WHE0</accession>
<dbReference type="GO" id="GO:0008290">
    <property type="term" value="C:F-actin capping protein complex"/>
    <property type="evidence" value="ECO:0007669"/>
    <property type="project" value="UniProtKB-UniRule"/>
</dbReference>
<evidence type="ECO:0000313" key="10">
    <source>
        <dbReference type="EMBL" id="KAK5779825.1"/>
    </source>
</evidence>
<dbReference type="Gene3D" id="1.20.58.570">
    <property type="match status" value="1"/>
</dbReference>
<keyword evidence="4 9" id="KW-0117">Actin capping</keyword>
<proteinExistence type="inferred from homology"/>
<dbReference type="Gene3D" id="3.90.1150.210">
    <property type="entry name" value="F-actin capping protein, beta subunit"/>
    <property type="match status" value="1"/>
</dbReference>
<dbReference type="GO" id="GO:0051015">
    <property type="term" value="F:actin filament binding"/>
    <property type="evidence" value="ECO:0007669"/>
    <property type="project" value="TreeGrafter"/>
</dbReference>
<dbReference type="PANTHER" id="PTHR10619">
    <property type="entry name" value="F-ACTIN-CAPPING PROTEIN SUBUNIT BETA"/>
    <property type="match status" value="1"/>
</dbReference>
<evidence type="ECO:0000256" key="8">
    <source>
        <dbReference type="ARBA" id="ARBA00025389"/>
    </source>
</evidence>
<dbReference type="InterPro" id="IPR042276">
    <property type="entry name" value="CapZ_alpha/beta_2"/>
</dbReference>
<dbReference type="InterPro" id="IPR019771">
    <property type="entry name" value="F-actin_capping_bsu_CS"/>
</dbReference>